<dbReference type="Gene3D" id="3.60.120.10">
    <property type="entry name" value="Anthranilate synthase"/>
    <property type="match status" value="1"/>
</dbReference>
<reference evidence="2" key="1">
    <citation type="journal article" date="2014" name="Front. Microbiol.">
        <title>High frequency of phylogenetically diverse reductive dehalogenase-homologous genes in deep subseafloor sedimentary metagenomes.</title>
        <authorList>
            <person name="Kawai M."/>
            <person name="Futagami T."/>
            <person name="Toyoda A."/>
            <person name="Takaki Y."/>
            <person name="Nishi S."/>
            <person name="Hori S."/>
            <person name="Arai W."/>
            <person name="Tsubouchi T."/>
            <person name="Morono Y."/>
            <person name="Uchiyama I."/>
            <person name="Ito T."/>
            <person name="Fujiyama A."/>
            <person name="Inagaki F."/>
            <person name="Takami H."/>
        </authorList>
    </citation>
    <scope>NUCLEOTIDE SEQUENCE</scope>
    <source>
        <strain evidence="2">Expedition CK06-06</strain>
    </source>
</reference>
<evidence type="ECO:0000313" key="2">
    <source>
        <dbReference type="EMBL" id="GAG30083.1"/>
    </source>
</evidence>
<accession>X0X094</accession>
<name>X0X094_9ZZZZ</name>
<comment type="caution">
    <text evidence="2">The sequence shown here is derived from an EMBL/GenBank/DDBJ whole genome shotgun (WGS) entry which is preliminary data.</text>
</comment>
<dbReference type="Pfam" id="PF04715">
    <property type="entry name" value="Anth_synt_I_N"/>
    <property type="match status" value="1"/>
</dbReference>
<proteinExistence type="predicted"/>
<dbReference type="EMBL" id="BARS01047835">
    <property type="protein sequence ID" value="GAG30083.1"/>
    <property type="molecule type" value="Genomic_DNA"/>
</dbReference>
<dbReference type="InterPro" id="IPR006805">
    <property type="entry name" value="Anth_synth_I_N"/>
</dbReference>
<dbReference type="AlphaFoldDB" id="X0X094"/>
<dbReference type="InterPro" id="IPR005801">
    <property type="entry name" value="ADC_synthase"/>
</dbReference>
<sequence length="218" mass="24619">MEDYKQIILNAEPGQIIPIVKQIDIDNPMDFFAKISDYGRSPNCCLFESKEYLAGTSALSFGTARPALYLTGTANDFSIKALTKSGKRMIEYLACDEKRFSFCESVEFGDDAITGKIKKIDKLVDEQTRLKTTNQMDVLRAVAFAFKLASKPFRVTCGLLGALSYDFIDQFEKLPANKENLLCNPDYELYFADNIFLMDHQHKQGYIIVNVIITNGSR</sequence>
<organism evidence="2">
    <name type="scientific">marine sediment metagenome</name>
    <dbReference type="NCBI Taxonomy" id="412755"/>
    <lineage>
        <taxon>unclassified sequences</taxon>
        <taxon>metagenomes</taxon>
        <taxon>ecological metagenomes</taxon>
    </lineage>
</organism>
<gene>
    <name evidence="2" type="ORF">S01H1_71791</name>
</gene>
<evidence type="ECO:0000259" key="1">
    <source>
        <dbReference type="Pfam" id="PF04715"/>
    </source>
</evidence>
<dbReference type="SUPFAM" id="SSF56322">
    <property type="entry name" value="ADC synthase"/>
    <property type="match status" value="1"/>
</dbReference>
<protein>
    <recommendedName>
        <fullName evidence="1">Anthranilate synthase component I N-terminal domain-containing protein</fullName>
    </recommendedName>
</protein>
<feature type="domain" description="Anthranilate synthase component I N-terminal" evidence="1">
    <location>
        <begin position="24"/>
        <end position="206"/>
    </location>
</feature>
<feature type="non-terminal residue" evidence="2">
    <location>
        <position position="218"/>
    </location>
</feature>